<dbReference type="InterPro" id="IPR024607">
    <property type="entry name" value="Sulfatase_CS"/>
</dbReference>
<dbReference type="InterPro" id="IPR017850">
    <property type="entry name" value="Alkaline_phosphatase_core_sf"/>
</dbReference>
<dbReference type="Proteomes" id="UP000319557">
    <property type="component" value="Chromosome"/>
</dbReference>
<reference evidence="7 8" key="1">
    <citation type="submission" date="2019-02" db="EMBL/GenBank/DDBJ databases">
        <title>Deep-cultivation of Planctomycetes and their phenomic and genomic characterization uncovers novel biology.</title>
        <authorList>
            <person name="Wiegand S."/>
            <person name="Jogler M."/>
            <person name="Boedeker C."/>
            <person name="Pinto D."/>
            <person name="Vollmers J."/>
            <person name="Rivas-Marin E."/>
            <person name="Kohn T."/>
            <person name="Peeters S.H."/>
            <person name="Heuer A."/>
            <person name="Rast P."/>
            <person name="Oberbeckmann S."/>
            <person name="Bunk B."/>
            <person name="Jeske O."/>
            <person name="Meyerdierks A."/>
            <person name="Storesund J.E."/>
            <person name="Kallscheuer N."/>
            <person name="Luecker S."/>
            <person name="Lage O.M."/>
            <person name="Pohl T."/>
            <person name="Merkel B.J."/>
            <person name="Hornburger P."/>
            <person name="Mueller R.-W."/>
            <person name="Bruemmer F."/>
            <person name="Labrenz M."/>
            <person name="Spormann A.M."/>
            <person name="Op den Camp H."/>
            <person name="Overmann J."/>
            <person name="Amann R."/>
            <person name="Jetten M.S.M."/>
            <person name="Mascher T."/>
            <person name="Medema M.H."/>
            <person name="Devos D.P."/>
            <person name="Kaster A.-K."/>
            <person name="Ovreas L."/>
            <person name="Rohde M."/>
            <person name="Galperin M.Y."/>
            <person name="Jogler C."/>
        </authorList>
    </citation>
    <scope>NUCLEOTIDE SEQUENCE [LARGE SCALE GENOMIC DNA]</scope>
    <source>
        <strain evidence="7 8">EC9</strain>
    </source>
</reference>
<proteinExistence type="inferred from homology"/>
<dbReference type="CDD" id="cd16031">
    <property type="entry name" value="G6S_like"/>
    <property type="match status" value="1"/>
</dbReference>
<accession>A0A517LVZ7</accession>
<evidence type="ECO:0000256" key="2">
    <source>
        <dbReference type="ARBA" id="ARBA00022729"/>
    </source>
</evidence>
<keyword evidence="4" id="KW-0325">Glycoprotein</keyword>
<dbReference type="PANTHER" id="PTHR43108:SF6">
    <property type="entry name" value="N-SULPHOGLUCOSAMINE SULPHOHYDROLASE"/>
    <property type="match status" value="1"/>
</dbReference>
<sequence length="558" mass="63770" precursor="true">MMRTLLLLLLVSVPSTAMTADRPNILYIMSDDHAAPAISAYGSRLAEVAPTPNIDRLAKEGALFTNAFCTNSICSPSRACVMTGQYNHTNGAFDLSGRVAPGEQMLAIQMGKAGYQTAMIGKWHLHHEPADFDYYCVLPGQGKYHDPEFLVRGDKPWGKNKLQFPGKHSSDAITDLTLDWLKDGWDQEQPFFLMHHYKAPHDYFENAERYESYLADVQIPEPDTLWHRDPKFGSLATRGANDELLPHIGTSIGGRNLRRSYLGDLPSLYPNEFPKNFDPANYSDEENTRFAYQAYLKKYLRCVKGIDDNLGRLLQHLEQTGQIDNTIIIYTGDQGFMLGEHDYQDKRWMFEESQRMPFLVRYPKSIPAGKRYDTIIENVDYAPTMLALAGAEIPASVQGRSFKSLLETGDEPADWKQAAYYRYWMHMAHHDNPGHLGIRTKTHKLIYFYGCNYDGGYQTPAGWELYDLVNDPQETRNLYDDPDQTERVAELKAQLARLRQSVGDDGSHHPKCEAIVQEFWDYDEADRAKARKISHQYLQRRLAELKAGKLNTRTWQGE</sequence>
<feature type="signal peptide" evidence="5">
    <location>
        <begin position="1"/>
        <end position="19"/>
    </location>
</feature>
<dbReference type="EMBL" id="CP036261">
    <property type="protein sequence ID" value="QDS86804.1"/>
    <property type="molecule type" value="Genomic_DNA"/>
</dbReference>
<dbReference type="PROSITE" id="PS00523">
    <property type="entry name" value="SULFATASE_1"/>
    <property type="match status" value="1"/>
</dbReference>
<evidence type="ECO:0000256" key="1">
    <source>
        <dbReference type="ARBA" id="ARBA00008779"/>
    </source>
</evidence>
<protein>
    <submittedName>
        <fullName evidence="7">Arylsulfatase</fullName>
        <ecNumber evidence="7">3.1.6.1</ecNumber>
    </submittedName>
</protein>
<keyword evidence="8" id="KW-1185">Reference proteome</keyword>
<keyword evidence="3 7" id="KW-0378">Hydrolase</keyword>
<evidence type="ECO:0000259" key="6">
    <source>
        <dbReference type="Pfam" id="PF00884"/>
    </source>
</evidence>
<evidence type="ECO:0000313" key="7">
    <source>
        <dbReference type="EMBL" id="QDS86804.1"/>
    </source>
</evidence>
<dbReference type="PANTHER" id="PTHR43108">
    <property type="entry name" value="N-ACETYLGLUCOSAMINE-6-SULFATASE FAMILY MEMBER"/>
    <property type="match status" value="1"/>
</dbReference>
<evidence type="ECO:0000313" key="8">
    <source>
        <dbReference type="Proteomes" id="UP000319557"/>
    </source>
</evidence>
<dbReference type="OrthoDB" id="237120at2"/>
<evidence type="ECO:0000256" key="5">
    <source>
        <dbReference type="SAM" id="SignalP"/>
    </source>
</evidence>
<gene>
    <name evidence="7" type="ORF">EC9_09780</name>
</gene>
<comment type="similarity">
    <text evidence="1">Belongs to the sulfatase family.</text>
</comment>
<name>A0A517LVZ7_9BACT</name>
<feature type="chain" id="PRO_5021711148" evidence="5">
    <location>
        <begin position="20"/>
        <end position="558"/>
    </location>
</feature>
<feature type="domain" description="Sulfatase N-terminal" evidence="6">
    <location>
        <begin position="23"/>
        <end position="391"/>
    </location>
</feature>
<evidence type="ECO:0000256" key="3">
    <source>
        <dbReference type="ARBA" id="ARBA00022801"/>
    </source>
</evidence>
<keyword evidence="2 5" id="KW-0732">Signal</keyword>
<evidence type="ECO:0000256" key="4">
    <source>
        <dbReference type="ARBA" id="ARBA00023180"/>
    </source>
</evidence>
<dbReference type="KEGG" id="ruv:EC9_09780"/>
<dbReference type="GO" id="GO:0004065">
    <property type="term" value="F:arylsulfatase activity"/>
    <property type="evidence" value="ECO:0007669"/>
    <property type="project" value="UniProtKB-EC"/>
</dbReference>
<dbReference type="PROSITE" id="PS00149">
    <property type="entry name" value="SULFATASE_2"/>
    <property type="match status" value="1"/>
</dbReference>
<dbReference type="Pfam" id="PF00884">
    <property type="entry name" value="Sulfatase"/>
    <property type="match status" value="1"/>
</dbReference>
<dbReference type="EC" id="3.1.6.1" evidence="7"/>
<dbReference type="SUPFAM" id="SSF53649">
    <property type="entry name" value="Alkaline phosphatase-like"/>
    <property type="match status" value="1"/>
</dbReference>
<dbReference type="Gene3D" id="3.40.720.10">
    <property type="entry name" value="Alkaline Phosphatase, subunit A"/>
    <property type="match status" value="1"/>
</dbReference>
<dbReference type="AlphaFoldDB" id="A0A517LVZ7"/>
<organism evidence="7 8">
    <name type="scientific">Rosistilla ulvae</name>
    <dbReference type="NCBI Taxonomy" id="1930277"/>
    <lineage>
        <taxon>Bacteria</taxon>
        <taxon>Pseudomonadati</taxon>
        <taxon>Planctomycetota</taxon>
        <taxon>Planctomycetia</taxon>
        <taxon>Pirellulales</taxon>
        <taxon>Pirellulaceae</taxon>
        <taxon>Rosistilla</taxon>
    </lineage>
</organism>
<dbReference type="InterPro" id="IPR000917">
    <property type="entry name" value="Sulfatase_N"/>
</dbReference>